<evidence type="ECO:0000313" key="1">
    <source>
        <dbReference type="EMBL" id="QTD54340.1"/>
    </source>
</evidence>
<dbReference type="PANTHER" id="PTHR43591">
    <property type="entry name" value="METHYLTRANSFERASE"/>
    <property type="match status" value="1"/>
</dbReference>
<dbReference type="CDD" id="cd02440">
    <property type="entry name" value="AdoMet_MTases"/>
    <property type="match status" value="1"/>
</dbReference>
<keyword evidence="1" id="KW-0489">Methyltransferase</keyword>
<name>A0A8A4TXW4_SULCO</name>
<reference evidence="1" key="1">
    <citation type="submission" date="2021-03" db="EMBL/GenBank/DDBJ databases">
        <title>Acanthopleuribacteraceae sp. M133.</title>
        <authorList>
            <person name="Wang G."/>
        </authorList>
    </citation>
    <scope>NUCLEOTIDE SEQUENCE</scope>
    <source>
        <strain evidence="1">M133</strain>
    </source>
</reference>
<protein>
    <submittedName>
        <fullName evidence="1">Methyltransferase domain-containing protein</fullName>
    </submittedName>
</protein>
<evidence type="ECO:0000313" key="2">
    <source>
        <dbReference type="Proteomes" id="UP000663929"/>
    </source>
</evidence>
<accession>A0A8A4TXW4</accession>
<dbReference type="KEGG" id="scor:J3U87_17990"/>
<dbReference type="Pfam" id="PF13489">
    <property type="entry name" value="Methyltransf_23"/>
    <property type="match status" value="1"/>
</dbReference>
<dbReference type="GO" id="GO:0032259">
    <property type="term" value="P:methylation"/>
    <property type="evidence" value="ECO:0007669"/>
    <property type="project" value="UniProtKB-KW"/>
</dbReference>
<dbReference type="SUPFAM" id="SSF53335">
    <property type="entry name" value="S-adenosyl-L-methionine-dependent methyltransferases"/>
    <property type="match status" value="1"/>
</dbReference>
<sequence>MKTQIGEKNPFGTNRYGFLWEVLNREEKGCHLDFGAYDGTVIKKLAETGVIEKGVGVDLNKEVVSLSESGMPENTSLKLIAAGKPLPFDDDTFDSVSILDVIEHIHDQESILKELYRVLKPNGLFIITVPQKHLFSFLDLGNLKFRFPRLHRHYYVKKYGFEAYKHRYVDCANGLFGDIEKEKMWHQHFSPRELGDLLANCGFKVVSFDGAGFFFRPMRALGYALPRSIKGWFRGFVRVDEKAFAKCHLFCLAAK</sequence>
<organism evidence="1 2">
    <name type="scientific">Sulfidibacter corallicola</name>
    <dbReference type="NCBI Taxonomy" id="2818388"/>
    <lineage>
        <taxon>Bacteria</taxon>
        <taxon>Pseudomonadati</taxon>
        <taxon>Acidobacteriota</taxon>
        <taxon>Holophagae</taxon>
        <taxon>Acanthopleuribacterales</taxon>
        <taxon>Acanthopleuribacteraceae</taxon>
        <taxon>Sulfidibacter</taxon>
    </lineage>
</organism>
<dbReference type="EMBL" id="CP071793">
    <property type="protein sequence ID" value="QTD54340.1"/>
    <property type="molecule type" value="Genomic_DNA"/>
</dbReference>
<dbReference type="GO" id="GO:0008168">
    <property type="term" value="F:methyltransferase activity"/>
    <property type="evidence" value="ECO:0007669"/>
    <property type="project" value="UniProtKB-KW"/>
</dbReference>
<dbReference type="Proteomes" id="UP000663929">
    <property type="component" value="Chromosome"/>
</dbReference>
<dbReference type="InterPro" id="IPR029063">
    <property type="entry name" value="SAM-dependent_MTases_sf"/>
</dbReference>
<dbReference type="AlphaFoldDB" id="A0A8A4TXW4"/>
<proteinExistence type="predicted"/>
<dbReference type="RefSeq" id="WP_237384434.1">
    <property type="nucleotide sequence ID" value="NZ_CP071793.1"/>
</dbReference>
<gene>
    <name evidence="1" type="ORF">J3U87_17990</name>
</gene>
<dbReference type="Gene3D" id="3.40.50.150">
    <property type="entry name" value="Vaccinia Virus protein VP39"/>
    <property type="match status" value="1"/>
</dbReference>
<keyword evidence="2" id="KW-1185">Reference proteome</keyword>
<keyword evidence="1" id="KW-0808">Transferase</keyword>